<reference evidence="3" key="1">
    <citation type="submission" date="2020-07" db="EMBL/GenBank/DDBJ databases">
        <title>Vallitalea pronyensis genome.</title>
        <authorList>
            <person name="Postec A."/>
        </authorList>
    </citation>
    <scope>NUCLEOTIDE SEQUENCE</scope>
    <source>
        <strain evidence="3">FatNI3</strain>
    </source>
</reference>
<sequence>MKILIKINERGLLFKDGNYEKCLKARSYFYMPFHKYEVVVMDINKPFIPKGYAIDTFLEDEALLEELDIVNVEHNQLVVHYCEGRLKGVLSTGKYAFWHVHHHNEFQVIDFKKTEIGEDFDKTLLKHSQLRGKYLEVHIAPYEQGILLYDHKMQKTLQPGRYFYWTVFKDVEVRKVDLRKTQVDMVGQEIMTADKVTLRINFVCGYRITNIHKVIMEIQDIYNQIYLFLQLVLREYVGTLKLDDLLRVKHEIGDYVLQRLKEKEGELGIEYLDAGVKDVILPGDIKDILNTVLIAEKKAQAKVITRREEIASTRSLLNTAKLMDENKTLYKLKELEHMEKICDKIGHLSVSGGANMMEMLTEAFIK</sequence>
<dbReference type="KEGG" id="vpy:HZI73_10935"/>
<dbReference type="InterPro" id="IPR001107">
    <property type="entry name" value="Band_7"/>
</dbReference>
<dbReference type="CDD" id="cd13438">
    <property type="entry name" value="SPFH_eoslipins_u2"/>
    <property type="match status" value="1"/>
</dbReference>
<evidence type="ECO:0000259" key="2">
    <source>
        <dbReference type="SMART" id="SM00244"/>
    </source>
</evidence>
<dbReference type="EMBL" id="CP058649">
    <property type="protein sequence ID" value="QUI22772.1"/>
    <property type="molecule type" value="Genomic_DNA"/>
</dbReference>
<dbReference type="PRINTS" id="PR00721">
    <property type="entry name" value="STOMATIN"/>
</dbReference>
<dbReference type="Pfam" id="PF01145">
    <property type="entry name" value="Band_7"/>
    <property type="match status" value="1"/>
</dbReference>
<keyword evidence="4" id="KW-1185">Reference proteome</keyword>
<organism evidence="3 4">
    <name type="scientific">Vallitalea pronyensis</name>
    <dbReference type="NCBI Taxonomy" id="1348613"/>
    <lineage>
        <taxon>Bacteria</taxon>
        <taxon>Bacillati</taxon>
        <taxon>Bacillota</taxon>
        <taxon>Clostridia</taxon>
        <taxon>Lachnospirales</taxon>
        <taxon>Vallitaleaceae</taxon>
        <taxon>Vallitalea</taxon>
    </lineage>
</organism>
<dbReference type="Proteomes" id="UP000683246">
    <property type="component" value="Chromosome"/>
</dbReference>
<feature type="domain" description="Band 7" evidence="2">
    <location>
        <begin position="134"/>
        <end position="293"/>
    </location>
</feature>
<dbReference type="GO" id="GO:0005886">
    <property type="term" value="C:plasma membrane"/>
    <property type="evidence" value="ECO:0007669"/>
    <property type="project" value="InterPro"/>
</dbReference>
<dbReference type="PANTHER" id="PTHR10264">
    <property type="entry name" value="BAND 7 PROTEIN-RELATED"/>
    <property type="match status" value="1"/>
</dbReference>
<dbReference type="AlphaFoldDB" id="A0A8J8MJ44"/>
<accession>A0A8J8MJ44</accession>
<protein>
    <submittedName>
        <fullName evidence="3">Slipin family protein</fullName>
    </submittedName>
</protein>
<evidence type="ECO:0000313" key="4">
    <source>
        <dbReference type="Proteomes" id="UP000683246"/>
    </source>
</evidence>
<gene>
    <name evidence="3" type="ORF">HZI73_10935</name>
</gene>
<dbReference type="InterPro" id="IPR043202">
    <property type="entry name" value="Band-7_stomatin-like"/>
</dbReference>
<evidence type="ECO:0000256" key="1">
    <source>
        <dbReference type="ARBA" id="ARBA00008164"/>
    </source>
</evidence>
<comment type="similarity">
    <text evidence="1">Belongs to the band 7/mec-2 family.</text>
</comment>
<dbReference type="SUPFAM" id="SSF117892">
    <property type="entry name" value="Band 7/SPFH domain"/>
    <property type="match status" value="1"/>
</dbReference>
<proteinExistence type="inferred from homology"/>
<dbReference type="InterPro" id="IPR001972">
    <property type="entry name" value="Stomatin_HflK_fam"/>
</dbReference>
<dbReference type="Gene3D" id="3.30.479.30">
    <property type="entry name" value="Band 7 domain"/>
    <property type="match status" value="1"/>
</dbReference>
<dbReference type="RefSeq" id="WP_212698267.1">
    <property type="nucleotide sequence ID" value="NZ_CP058649.1"/>
</dbReference>
<name>A0A8J8MJ44_9FIRM</name>
<dbReference type="SMART" id="SM00244">
    <property type="entry name" value="PHB"/>
    <property type="match status" value="1"/>
</dbReference>
<evidence type="ECO:0000313" key="3">
    <source>
        <dbReference type="EMBL" id="QUI22772.1"/>
    </source>
</evidence>
<dbReference type="InterPro" id="IPR036013">
    <property type="entry name" value="Band_7/SPFH_dom_sf"/>
</dbReference>
<dbReference type="PANTHER" id="PTHR10264:SF83">
    <property type="entry name" value="BLL5629 PROTEIN"/>
    <property type="match status" value="1"/>
</dbReference>